<dbReference type="InterPro" id="IPR050107">
    <property type="entry name" value="ABC_carbohydrate_import_ATPase"/>
</dbReference>
<reference evidence="11" key="1">
    <citation type="journal article" date="2015" name="MBio">
        <title>Genome-Resolved Metagenomic Analysis Reveals Roles for Candidate Phyla and Other Microbial Community Members in Biogeochemical Transformations in Oil Reservoirs.</title>
        <authorList>
            <person name="Hu P."/>
            <person name="Tom L."/>
            <person name="Singh A."/>
            <person name="Thomas B.C."/>
            <person name="Baker B.J."/>
            <person name="Piceno Y.M."/>
            <person name="Andersen G.L."/>
            <person name="Banfield J.F."/>
        </authorList>
    </citation>
    <scope>NUCLEOTIDE SEQUENCE [LARGE SCALE GENOMIC DNA]</scope>
</reference>
<evidence type="ECO:0000256" key="2">
    <source>
        <dbReference type="ARBA" id="ARBA00022448"/>
    </source>
</evidence>
<accession>A0A101I9J4</accession>
<evidence type="ECO:0000256" key="4">
    <source>
        <dbReference type="ARBA" id="ARBA00022737"/>
    </source>
</evidence>
<evidence type="ECO:0000256" key="6">
    <source>
        <dbReference type="ARBA" id="ARBA00022840"/>
    </source>
</evidence>
<comment type="caution">
    <text evidence="10">The sequence shown here is derived from an EMBL/GenBank/DDBJ whole genome shotgun (WGS) entry which is preliminary data.</text>
</comment>
<dbReference type="InterPro" id="IPR027417">
    <property type="entry name" value="P-loop_NTPase"/>
</dbReference>
<gene>
    <name evidence="10" type="ORF">XE02_0513</name>
</gene>
<keyword evidence="6" id="KW-0067">ATP-binding</keyword>
<feature type="domain" description="ABC transporter" evidence="9">
    <location>
        <begin position="271"/>
        <end position="517"/>
    </location>
</feature>
<proteinExistence type="predicted"/>
<dbReference type="PROSITE" id="PS00211">
    <property type="entry name" value="ABC_TRANSPORTER_1"/>
    <property type="match status" value="1"/>
</dbReference>
<keyword evidence="5" id="KW-0547">Nucleotide-binding</keyword>
<evidence type="ECO:0000256" key="8">
    <source>
        <dbReference type="ARBA" id="ARBA00023136"/>
    </source>
</evidence>
<evidence type="ECO:0000259" key="9">
    <source>
        <dbReference type="PROSITE" id="PS50893"/>
    </source>
</evidence>
<sequence>MFLGAPPGAPSSISREVLPILVCNNVSKTYPNGLEALKEVSFDVKRGEIHAIVGENGAGKSTLMNILFGMFKPTSGEITFKDKQFSPKHPSEAIGLGIGMVHQHFKLVQSITVAENVVLGMEKRFQNRIGKINNAEMNSSVSSLIERLRMSISPDDRIQDLPISKKQQVEILKVLYRDTDFVILDEPTAVLAPNEVEDFLEFVTGIRDMGKTVVFISHRLGEVFAIADRITILRRGKVVGTFDKKDVNRESVANMMIGTASDLSERPEDFVRDEIVLSVKQISDISGILKNLSFDLHEGEVLGFAGVGGNGQEELFEVLAGNLMLSSGEILLKGSSIESLNTLERRKVGLAYITDDRMKKGLAPDRSIVENSIAGHHKSGRFGKLAINSSKANAFTESIIADYDVRTGKNIRTPVRALSGGNMQKLLVGREIAYDPAVLIASQPTAGVDVAARKLIHDSFRRLSKSGSGIILISGDLEEIMDLANRIIVLYRGRAVVELAYPHYDTTEISYYMTGIRGSQNASCTYS</sequence>
<dbReference type="PANTHER" id="PTHR43790:SF9">
    <property type="entry name" value="GALACTOFURANOSE TRANSPORTER ATP-BINDING PROTEIN YTFR"/>
    <property type="match status" value="1"/>
</dbReference>
<evidence type="ECO:0000313" key="10">
    <source>
        <dbReference type="EMBL" id="KUK90510.1"/>
    </source>
</evidence>
<evidence type="ECO:0000256" key="7">
    <source>
        <dbReference type="ARBA" id="ARBA00022967"/>
    </source>
</evidence>
<dbReference type="InterPro" id="IPR017871">
    <property type="entry name" value="ABC_transporter-like_CS"/>
</dbReference>
<dbReference type="InterPro" id="IPR003439">
    <property type="entry name" value="ABC_transporter-like_ATP-bd"/>
</dbReference>
<evidence type="ECO:0000256" key="1">
    <source>
        <dbReference type="ARBA" id="ARBA00004202"/>
    </source>
</evidence>
<dbReference type="GO" id="GO:0005886">
    <property type="term" value="C:plasma membrane"/>
    <property type="evidence" value="ECO:0007669"/>
    <property type="project" value="UniProtKB-SubCell"/>
</dbReference>
<dbReference type="PROSITE" id="PS50893">
    <property type="entry name" value="ABC_TRANSPORTER_2"/>
    <property type="match status" value="2"/>
</dbReference>
<keyword evidence="2" id="KW-0813">Transport</keyword>
<evidence type="ECO:0000313" key="11">
    <source>
        <dbReference type="Proteomes" id="UP000055014"/>
    </source>
</evidence>
<organism evidence="10 11">
    <name type="scientific">Mesotoga infera</name>
    <dbReference type="NCBI Taxonomy" id="1236046"/>
    <lineage>
        <taxon>Bacteria</taxon>
        <taxon>Thermotogati</taxon>
        <taxon>Thermotogota</taxon>
        <taxon>Thermotogae</taxon>
        <taxon>Kosmotogales</taxon>
        <taxon>Kosmotogaceae</taxon>
        <taxon>Mesotoga</taxon>
    </lineage>
</organism>
<dbReference type="GO" id="GO:0016887">
    <property type="term" value="F:ATP hydrolysis activity"/>
    <property type="evidence" value="ECO:0007669"/>
    <property type="project" value="InterPro"/>
</dbReference>
<keyword evidence="4" id="KW-0677">Repeat</keyword>
<dbReference type="EMBL" id="LGGW01000031">
    <property type="protein sequence ID" value="KUK90510.1"/>
    <property type="molecule type" value="Genomic_DNA"/>
</dbReference>
<dbReference type="PATRIC" id="fig|1236046.5.peg.1777"/>
<evidence type="ECO:0000256" key="3">
    <source>
        <dbReference type="ARBA" id="ARBA00022475"/>
    </source>
</evidence>
<keyword evidence="3" id="KW-1003">Cell membrane</keyword>
<evidence type="ECO:0000256" key="5">
    <source>
        <dbReference type="ARBA" id="ARBA00022741"/>
    </source>
</evidence>
<protein>
    <submittedName>
        <fullName evidence="10">ATPase component of uncharacterized ABC-type transporter</fullName>
    </submittedName>
</protein>
<keyword evidence="8" id="KW-0472">Membrane</keyword>
<dbReference type="CDD" id="cd03216">
    <property type="entry name" value="ABC_Carb_Monos_I"/>
    <property type="match status" value="1"/>
</dbReference>
<dbReference type="Pfam" id="PF00005">
    <property type="entry name" value="ABC_tran"/>
    <property type="match status" value="2"/>
</dbReference>
<dbReference type="CDD" id="cd03215">
    <property type="entry name" value="ABC_Carb_Monos_II"/>
    <property type="match status" value="1"/>
</dbReference>
<dbReference type="SUPFAM" id="SSF52540">
    <property type="entry name" value="P-loop containing nucleoside triphosphate hydrolases"/>
    <property type="match status" value="2"/>
</dbReference>
<dbReference type="Gene3D" id="3.40.50.300">
    <property type="entry name" value="P-loop containing nucleotide triphosphate hydrolases"/>
    <property type="match status" value="2"/>
</dbReference>
<dbReference type="SMART" id="SM00382">
    <property type="entry name" value="AAA"/>
    <property type="match status" value="1"/>
</dbReference>
<dbReference type="Proteomes" id="UP000055014">
    <property type="component" value="Unassembled WGS sequence"/>
</dbReference>
<dbReference type="InterPro" id="IPR003593">
    <property type="entry name" value="AAA+_ATPase"/>
</dbReference>
<keyword evidence="7" id="KW-1278">Translocase</keyword>
<dbReference type="FunFam" id="3.40.50.300:FF:000127">
    <property type="entry name" value="Ribose import ATP-binding protein RbsA"/>
    <property type="match status" value="1"/>
</dbReference>
<name>A0A101I9J4_9BACT</name>
<dbReference type="AlphaFoldDB" id="A0A101I9J4"/>
<dbReference type="GO" id="GO:0005524">
    <property type="term" value="F:ATP binding"/>
    <property type="evidence" value="ECO:0007669"/>
    <property type="project" value="UniProtKB-KW"/>
</dbReference>
<comment type="subcellular location">
    <subcellularLocation>
        <location evidence="1">Cell membrane</location>
        <topology evidence="1">Peripheral membrane protein</topology>
    </subcellularLocation>
</comment>
<dbReference type="PANTHER" id="PTHR43790">
    <property type="entry name" value="CARBOHYDRATE TRANSPORT ATP-BINDING PROTEIN MG119-RELATED"/>
    <property type="match status" value="1"/>
</dbReference>
<feature type="domain" description="ABC transporter" evidence="9">
    <location>
        <begin position="21"/>
        <end position="260"/>
    </location>
</feature>